<feature type="transmembrane region" description="Helical" evidence="9">
    <location>
        <begin position="176"/>
        <end position="198"/>
    </location>
</feature>
<evidence type="ECO:0000256" key="5">
    <source>
        <dbReference type="ARBA" id="ARBA00022989"/>
    </source>
</evidence>
<dbReference type="GO" id="GO:0016627">
    <property type="term" value="F:oxidoreductase activity, acting on the CH-CH group of donors"/>
    <property type="evidence" value="ECO:0007669"/>
    <property type="project" value="InterPro"/>
</dbReference>
<feature type="transmembrane region" description="Helical" evidence="9">
    <location>
        <begin position="256"/>
        <end position="279"/>
    </location>
</feature>
<evidence type="ECO:0000259" key="10">
    <source>
        <dbReference type="Pfam" id="PF02544"/>
    </source>
</evidence>
<evidence type="ECO:0000256" key="9">
    <source>
        <dbReference type="SAM" id="Phobius"/>
    </source>
</evidence>
<sequence>MVNILFKSRGKRITRLPENLDLSSGTPVKEITRLLSKATGLSQNRLRLSIPPADGKPTAGKDKKKSDIALDPKENIGDYFGTEDTITINVKDLGPQLAWRTVFIIEYFGPLFIHPFFYFAQTLVYGTEFEHTREQALIFGFVILHFLKREFETVFVHKFSLATMPLFNVFKNSGHYWGLSGILLGYFTYAPSSFFSSHASTLSKYLFSRQSLFELSEISYLAISFLWVFAELANYRTHVILSNLRTTGSTERKIPYGFGFNLVSCPNYFFESVGWLAIFLLSQNWSALVFFVVATAQMWVWAVKKHRRYRKEFPDYPKDRKIYVPYLI</sequence>
<keyword evidence="3" id="KW-0444">Lipid biosynthesis</keyword>
<dbReference type="PANTHER" id="PTHR10556">
    <property type="entry name" value="3-OXO-5-ALPHA-STEROID 4-DEHYDROGENASE"/>
    <property type="match status" value="1"/>
</dbReference>
<comment type="similarity">
    <text evidence="2">Belongs to the steroid 5-alpha reductase family.</text>
</comment>
<evidence type="ECO:0000313" key="11">
    <source>
        <dbReference type="EMBL" id="ANB13440.1"/>
    </source>
</evidence>
<dbReference type="GO" id="GO:0042761">
    <property type="term" value="P:very long-chain fatty acid biosynthetic process"/>
    <property type="evidence" value="ECO:0007669"/>
    <property type="project" value="TreeGrafter"/>
</dbReference>
<dbReference type="Gene3D" id="1.20.120.1630">
    <property type="match status" value="1"/>
</dbReference>
<dbReference type="AlphaFoldDB" id="A0A167DYD4"/>
<accession>A0A167DYD4</accession>
<dbReference type="Proteomes" id="UP000189580">
    <property type="component" value="Chromosome a"/>
</dbReference>
<evidence type="ECO:0000256" key="2">
    <source>
        <dbReference type="ARBA" id="ARBA00007742"/>
    </source>
</evidence>
<dbReference type="InterPro" id="IPR001104">
    <property type="entry name" value="3-oxo-5_a-steroid_4-DH_C"/>
</dbReference>
<comment type="subcellular location">
    <subcellularLocation>
        <location evidence="1">Membrane</location>
        <topology evidence="1">Multi-pass membrane protein</topology>
    </subcellularLocation>
</comment>
<proteinExistence type="inferred from homology"/>
<evidence type="ECO:0000256" key="4">
    <source>
        <dbReference type="ARBA" id="ARBA00022692"/>
    </source>
</evidence>
<dbReference type="PROSITE" id="PS50244">
    <property type="entry name" value="S5A_REDUCTASE"/>
    <property type="match status" value="1"/>
</dbReference>
<keyword evidence="5 9" id="KW-1133">Transmembrane helix</keyword>
<keyword evidence="12" id="KW-1185">Reference proteome</keyword>
<dbReference type="GeneID" id="30033566"/>
<reference evidence="11 12" key="1">
    <citation type="submission" date="2016-02" db="EMBL/GenBank/DDBJ databases">
        <title>Complete genome sequence and transcriptome regulation of the pentose utilising yeast Sugiyamaella lignohabitans.</title>
        <authorList>
            <person name="Bellasio M."/>
            <person name="Peymann A."/>
            <person name="Valli M."/>
            <person name="Sipitzky M."/>
            <person name="Graf A."/>
            <person name="Sauer M."/>
            <person name="Marx H."/>
            <person name="Mattanovich D."/>
        </authorList>
    </citation>
    <scope>NUCLEOTIDE SEQUENCE [LARGE SCALE GENOMIC DNA]</scope>
    <source>
        <strain evidence="11 12">CBS 10342</strain>
    </source>
</reference>
<protein>
    <submittedName>
        <fullName evidence="11">Trans-2-enoyl-CoA reductase (NADPH) TSC13</fullName>
    </submittedName>
</protein>
<dbReference type="InterPro" id="IPR039357">
    <property type="entry name" value="SRD5A/TECR"/>
</dbReference>
<name>A0A167DYD4_9ASCO</name>
<dbReference type="KEGG" id="slb:AWJ20_1731"/>
<evidence type="ECO:0000256" key="7">
    <source>
        <dbReference type="ARBA" id="ARBA00023098"/>
    </source>
</evidence>
<dbReference type="OrthoDB" id="540503at2759"/>
<evidence type="ECO:0000256" key="8">
    <source>
        <dbReference type="ARBA" id="ARBA00023136"/>
    </source>
</evidence>
<keyword evidence="6" id="KW-0560">Oxidoreductase</keyword>
<evidence type="ECO:0000256" key="3">
    <source>
        <dbReference type="ARBA" id="ARBA00022516"/>
    </source>
</evidence>
<dbReference type="EMBL" id="CP014501">
    <property type="protein sequence ID" value="ANB13440.1"/>
    <property type="molecule type" value="Genomic_DNA"/>
</dbReference>
<evidence type="ECO:0000256" key="1">
    <source>
        <dbReference type="ARBA" id="ARBA00004141"/>
    </source>
</evidence>
<evidence type="ECO:0000313" key="12">
    <source>
        <dbReference type="Proteomes" id="UP000189580"/>
    </source>
</evidence>
<dbReference type="GO" id="GO:0016020">
    <property type="term" value="C:membrane"/>
    <property type="evidence" value="ECO:0007669"/>
    <property type="project" value="UniProtKB-SubCell"/>
</dbReference>
<feature type="transmembrane region" description="Helical" evidence="9">
    <location>
        <begin position="285"/>
        <end position="303"/>
    </location>
</feature>
<keyword evidence="7" id="KW-0443">Lipid metabolism</keyword>
<dbReference type="RefSeq" id="XP_018735917.1">
    <property type="nucleotide sequence ID" value="XM_018878634.1"/>
</dbReference>
<dbReference type="Pfam" id="PF02544">
    <property type="entry name" value="Steroid_dh"/>
    <property type="match status" value="1"/>
</dbReference>
<dbReference type="PANTHER" id="PTHR10556:SF28">
    <property type="entry name" value="VERY-LONG-CHAIN ENOYL-COA REDUCTASE"/>
    <property type="match status" value="1"/>
</dbReference>
<evidence type="ECO:0000256" key="6">
    <source>
        <dbReference type="ARBA" id="ARBA00023002"/>
    </source>
</evidence>
<organism evidence="11 12">
    <name type="scientific">Sugiyamaella lignohabitans</name>
    <dbReference type="NCBI Taxonomy" id="796027"/>
    <lineage>
        <taxon>Eukaryota</taxon>
        <taxon>Fungi</taxon>
        <taxon>Dikarya</taxon>
        <taxon>Ascomycota</taxon>
        <taxon>Saccharomycotina</taxon>
        <taxon>Dipodascomycetes</taxon>
        <taxon>Dipodascales</taxon>
        <taxon>Trichomonascaceae</taxon>
        <taxon>Sugiyamaella</taxon>
    </lineage>
</organism>
<keyword evidence="8 9" id="KW-0472">Membrane</keyword>
<keyword evidence="4 9" id="KW-0812">Transmembrane</keyword>
<gene>
    <name evidence="11" type="primary">TSC13</name>
    <name evidence="11" type="ORF">AWJ20_1731</name>
</gene>
<feature type="domain" description="3-oxo-5-alpha-steroid 4-dehydrogenase C-terminal" evidence="10">
    <location>
        <begin position="163"/>
        <end position="327"/>
    </location>
</feature>